<dbReference type="Proteomes" id="UP000801492">
    <property type="component" value="Unassembled WGS sequence"/>
</dbReference>
<name>A0A8K0DKU9_IGNLU</name>
<feature type="region of interest" description="Disordered" evidence="1">
    <location>
        <begin position="333"/>
        <end position="357"/>
    </location>
</feature>
<dbReference type="EMBL" id="VTPC01000029">
    <property type="protein sequence ID" value="KAF2906056.1"/>
    <property type="molecule type" value="Genomic_DNA"/>
</dbReference>
<proteinExistence type="predicted"/>
<reference evidence="2" key="1">
    <citation type="submission" date="2019-08" db="EMBL/GenBank/DDBJ databases">
        <title>The genome of the North American firefly Photinus pyralis.</title>
        <authorList>
            <consortium name="Photinus pyralis genome working group"/>
            <person name="Fallon T.R."/>
            <person name="Sander Lower S.E."/>
            <person name="Weng J.-K."/>
        </authorList>
    </citation>
    <scope>NUCLEOTIDE SEQUENCE</scope>
    <source>
        <strain evidence="2">TRF0915ILg1</strain>
        <tissue evidence="2">Whole body</tissue>
    </source>
</reference>
<gene>
    <name evidence="2" type="ORF">ILUMI_00119</name>
</gene>
<sequence>MIESNDVKEIQIKIKRQIEELEEKVKNSKTYWNHGDLKFDKQFVENFIESHYNEIVHHLNQIKHHLEKVNYHKKEIEDIQVYLTHDADLSSPEILNDSDEHIEDKTPKRAEEDKLRFKSRRLARSTSLKYVLQWEKMLDEQKEENAFNVIKRRSKNATHGTDLENSNSEEADVSKIMVKNRVLQFEGIQKPKRISSTYETFLDFSGDKPKRVKSYPILEELEDDNEPERPKSCTLDNSTNGFEDAEQSFESNLKQLKNNEEMASEVNLEAHKHEDGEIVKDEEECSNTAESKHLIEETHVEAEVERKCDDVEAEVERKCDDVEAEIERKCDDQTISKEENTTLQNNTSEGSSRKPRIVEVHLKKPYLTEINSQIPLT</sequence>
<evidence type="ECO:0000313" key="2">
    <source>
        <dbReference type="EMBL" id="KAF2906056.1"/>
    </source>
</evidence>
<dbReference type="OrthoDB" id="6749892at2759"/>
<accession>A0A8K0DKU9</accession>
<dbReference type="AlphaFoldDB" id="A0A8K0DKU9"/>
<feature type="region of interest" description="Disordered" evidence="1">
    <location>
        <begin position="223"/>
        <end position="244"/>
    </location>
</feature>
<keyword evidence="3" id="KW-1185">Reference proteome</keyword>
<protein>
    <submittedName>
        <fullName evidence="2">Uncharacterized protein</fullName>
    </submittedName>
</protein>
<evidence type="ECO:0000256" key="1">
    <source>
        <dbReference type="SAM" id="MobiDB-lite"/>
    </source>
</evidence>
<evidence type="ECO:0000313" key="3">
    <source>
        <dbReference type="Proteomes" id="UP000801492"/>
    </source>
</evidence>
<organism evidence="2 3">
    <name type="scientific">Ignelater luminosus</name>
    <name type="common">Cucubano</name>
    <name type="synonym">Pyrophorus luminosus</name>
    <dbReference type="NCBI Taxonomy" id="2038154"/>
    <lineage>
        <taxon>Eukaryota</taxon>
        <taxon>Metazoa</taxon>
        <taxon>Ecdysozoa</taxon>
        <taxon>Arthropoda</taxon>
        <taxon>Hexapoda</taxon>
        <taxon>Insecta</taxon>
        <taxon>Pterygota</taxon>
        <taxon>Neoptera</taxon>
        <taxon>Endopterygota</taxon>
        <taxon>Coleoptera</taxon>
        <taxon>Polyphaga</taxon>
        <taxon>Elateriformia</taxon>
        <taxon>Elateroidea</taxon>
        <taxon>Elateridae</taxon>
        <taxon>Agrypninae</taxon>
        <taxon>Pyrophorini</taxon>
        <taxon>Ignelater</taxon>
    </lineage>
</organism>
<feature type="compositionally biased region" description="Polar residues" evidence="1">
    <location>
        <begin position="341"/>
        <end position="350"/>
    </location>
</feature>
<comment type="caution">
    <text evidence="2">The sequence shown here is derived from an EMBL/GenBank/DDBJ whole genome shotgun (WGS) entry which is preliminary data.</text>
</comment>